<comment type="caution">
    <text evidence="2">The sequence shown here is derived from an EMBL/GenBank/DDBJ whole genome shotgun (WGS) entry which is preliminary data.</text>
</comment>
<dbReference type="RefSeq" id="WP_273671878.1">
    <property type="nucleotide sequence ID" value="NZ_JAQQXR010000005.1"/>
</dbReference>
<dbReference type="Proteomes" id="UP001221208">
    <property type="component" value="Unassembled WGS sequence"/>
</dbReference>
<evidence type="ECO:0000256" key="1">
    <source>
        <dbReference type="SAM" id="Phobius"/>
    </source>
</evidence>
<keyword evidence="1" id="KW-0812">Transmembrane</keyword>
<keyword evidence="3" id="KW-1185">Reference proteome</keyword>
<sequence>MMLLLDNVGVFALNYAGLAGLCLAMERHSADLRGRGNEAPPAARRKLRLGGWAALALALCWAGGADDGARGLLFWLGSLTACGLLLIVLLPYAARHAARLAVAAAAAALLAGALSLG</sequence>
<dbReference type="Pfam" id="PF11804">
    <property type="entry name" value="DUF3325"/>
    <property type="match status" value="1"/>
</dbReference>
<protein>
    <submittedName>
        <fullName evidence="2">DUF3325 domain-containing protein</fullName>
    </submittedName>
</protein>
<accession>A0ABT5K3E6</accession>
<feature type="transmembrane region" description="Helical" evidence="1">
    <location>
        <begin position="97"/>
        <end position="116"/>
    </location>
</feature>
<name>A0ABT5K3E6_9BURK</name>
<feature type="transmembrane region" description="Helical" evidence="1">
    <location>
        <begin position="6"/>
        <end position="26"/>
    </location>
</feature>
<dbReference type="InterPro" id="IPR021762">
    <property type="entry name" value="DUF3325"/>
</dbReference>
<feature type="transmembrane region" description="Helical" evidence="1">
    <location>
        <begin position="47"/>
        <end position="65"/>
    </location>
</feature>
<organism evidence="2 3">
    <name type="scientific">Janthinobacterium fluminis</name>
    <dbReference type="NCBI Taxonomy" id="2987524"/>
    <lineage>
        <taxon>Bacteria</taxon>
        <taxon>Pseudomonadati</taxon>
        <taxon>Pseudomonadota</taxon>
        <taxon>Betaproteobacteria</taxon>
        <taxon>Burkholderiales</taxon>
        <taxon>Oxalobacteraceae</taxon>
        <taxon>Janthinobacterium</taxon>
    </lineage>
</organism>
<dbReference type="EMBL" id="JAQQXR010000005">
    <property type="protein sequence ID" value="MDC8758980.1"/>
    <property type="molecule type" value="Genomic_DNA"/>
</dbReference>
<reference evidence="2 3" key="1">
    <citation type="submission" date="2022-10" db="EMBL/GenBank/DDBJ databases">
        <title>Janthinobacterium sp. hw3 Genome sequencing.</title>
        <authorList>
            <person name="Park S."/>
        </authorList>
    </citation>
    <scope>NUCLEOTIDE SEQUENCE [LARGE SCALE GENOMIC DNA]</scope>
    <source>
        <strain evidence="3">hw3</strain>
    </source>
</reference>
<evidence type="ECO:0000313" key="2">
    <source>
        <dbReference type="EMBL" id="MDC8758980.1"/>
    </source>
</evidence>
<gene>
    <name evidence="2" type="ORF">OIK44_15470</name>
</gene>
<proteinExistence type="predicted"/>
<evidence type="ECO:0000313" key="3">
    <source>
        <dbReference type="Proteomes" id="UP001221208"/>
    </source>
</evidence>
<feature type="transmembrane region" description="Helical" evidence="1">
    <location>
        <begin position="71"/>
        <end position="90"/>
    </location>
</feature>
<keyword evidence="1" id="KW-1133">Transmembrane helix</keyword>
<keyword evidence="1" id="KW-0472">Membrane</keyword>